<evidence type="ECO:0000313" key="2">
    <source>
        <dbReference type="EMBL" id="ORX62379.1"/>
    </source>
</evidence>
<proteinExistence type="predicted"/>
<dbReference type="InterPro" id="IPR036108">
    <property type="entry name" value="4pyrrol_syn_uPrphyn_synt_sf"/>
</dbReference>
<dbReference type="GO" id="GO:0006782">
    <property type="term" value="P:protoporphyrinogen IX biosynthetic process"/>
    <property type="evidence" value="ECO:0007669"/>
    <property type="project" value="UniProtKB-UniPathway"/>
</dbReference>
<dbReference type="GO" id="GO:0006780">
    <property type="term" value="P:uroporphyrinogen III biosynthetic process"/>
    <property type="evidence" value="ECO:0007669"/>
    <property type="project" value="InterPro"/>
</dbReference>
<evidence type="ECO:0000313" key="3">
    <source>
        <dbReference type="Proteomes" id="UP000242146"/>
    </source>
</evidence>
<dbReference type="SUPFAM" id="SSF69618">
    <property type="entry name" value="HemD-like"/>
    <property type="match status" value="1"/>
</dbReference>
<dbReference type="GO" id="GO:0004852">
    <property type="term" value="F:uroporphyrinogen-III synthase activity"/>
    <property type="evidence" value="ECO:0007669"/>
    <property type="project" value="InterPro"/>
</dbReference>
<dbReference type="Proteomes" id="UP000242146">
    <property type="component" value="Unassembled WGS sequence"/>
</dbReference>
<dbReference type="InterPro" id="IPR039793">
    <property type="entry name" value="UROS/Hem4"/>
</dbReference>
<organism evidence="2 3">
    <name type="scientific">Hesseltinella vesiculosa</name>
    <dbReference type="NCBI Taxonomy" id="101127"/>
    <lineage>
        <taxon>Eukaryota</taxon>
        <taxon>Fungi</taxon>
        <taxon>Fungi incertae sedis</taxon>
        <taxon>Mucoromycota</taxon>
        <taxon>Mucoromycotina</taxon>
        <taxon>Mucoromycetes</taxon>
        <taxon>Mucorales</taxon>
        <taxon>Cunninghamellaceae</taxon>
        <taxon>Hesseltinella</taxon>
    </lineage>
</organism>
<dbReference type="Gene3D" id="3.40.50.10090">
    <property type="match status" value="2"/>
</dbReference>
<dbReference type="AlphaFoldDB" id="A0A1X2GWL4"/>
<comment type="caution">
    <text evidence="2">The sequence shown here is derived from an EMBL/GenBank/DDBJ whole genome shotgun (WGS) entry which is preliminary data.</text>
</comment>
<accession>A0A1X2GWL4</accession>
<dbReference type="STRING" id="101127.A0A1X2GWL4"/>
<gene>
    <name evidence="2" type="ORF">DM01DRAFT_1331808</name>
</gene>
<reference evidence="2 3" key="1">
    <citation type="submission" date="2016-07" db="EMBL/GenBank/DDBJ databases">
        <title>Pervasive Adenine N6-methylation of Active Genes in Fungi.</title>
        <authorList>
            <consortium name="DOE Joint Genome Institute"/>
            <person name="Mondo S.J."/>
            <person name="Dannebaum R.O."/>
            <person name="Kuo R.C."/>
            <person name="Labutti K."/>
            <person name="Haridas S."/>
            <person name="Kuo A."/>
            <person name="Salamov A."/>
            <person name="Ahrendt S.R."/>
            <person name="Lipzen A."/>
            <person name="Sullivan W."/>
            <person name="Andreopoulos W.B."/>
            <person name="Clum A."/>
            <person name="Lindquist E."/>
            <person name="Daum C."/>
            <person name="Ramamoorthy G.K."/>
            <person name="Gryganskyi A."/>
            <person name="Culley D."/>
            <person name="Magnuson J.K."/>
            <person name="James T.Y."/>
            <person name="O'Malley M.A."/>
            <person name="Stajich J.E."/>
            <person name="Spatafora J.W."/>
            <person name="Visel A."/>
            <person name="Grigoriev I.V."/>
        </authorList>
    </citation>
    <scope>NUCLEOTIDE SEQUENCE [LARGE SCALE GENOMIC DNA]</scope>
    <source>
        <strain evidence="2 3">NRRL 3301</strain>
    </source>
</reference>
<name>A0A1X2GWL4_9FUNG</name>
<dbReference type="EMBL" id="MCGT01000002">
    <property type="protein sequence ID" value="ORX62379.1"/>
    <property type="molecule type" value="Genomic_DNA"/>
</dbReference>
<dbReference type="InterPro" id="IPR003754">
    <property type="entry name" value="4pyrrol_synth_uPrphyn_synth"/>
</dbReference>
<evidence type="ECO:0000259" key="1">
    <source>
        <dbReference type="Pfam" id="PF02602"/>
    </source>
</evidence>
<protein>
    <submittedName>
        <fullName evidence="2">Tetrapyrrole biosynthesis, uroporphyrinogen III synthase</fullName>
    </submittedName>
</protein>
<dbReference type="Pfam" id="PF02602">
    <property type="entry name" value="HEM4"/>
    <property type="match status" value="1"/>
</dbReference>
<dbReference type="UniPathway" id="UPA00251">
    <property type="reaction ID" value="UER00320"/>
</dbReference>
<dbReference type="PANTHER" id="PTHR12390:SF0">
    <property type="entry name" value="UROPORPHYRINOGEN-III SYNTHASE"/>
    <property type="match status" value="1"/>
</dbReference>
<dbReference type="GO" id="GO:0005829">
    <property type="term" value="C:cytosol"/>
    <property type="evidence" value="ECO:0007669"/>
    <property type="project" value="TreeGrafter"/>
</dbReference>
<dbReference type="PANTHER" id="PTHR12390">
    <property type="entry name" value="UROPORPHYRINOGEN III SYNTHASE"/>
    <property type="match status" value="1"/>
</dbReference>
<dbReference type="OrthoDB" id="5595751at2759"/>
<feature type="domain" description="Tetrapyrrole biosynthesis uroporphyrinogen III synthase" evidence="1">
    <location>
        <begin position="15"/>
        <end position="243"/>
    </location>
</feature>
<dbReference type="CDD" id="cd06578">
    <property type="entry name" value="HemD"/>
    <property type="match status" value="1"/>
</dbReference>
<keyword evidence="3" id="KW-1185">Reference proteome</keyword>
<sequence>MVMQVCFFKHQSDEYQNQSLDHNYDPLFIPVLDQQYTHEHLTQVFRQGPQAGFQGILLTSQRSVTTLVTAWQQLDPAQKQPWRQTFLGIVGDKTATMLRDSWTEWQGTLVTADTATALANTLLHNSTATGYFLFLAGDKRRDVLPERLRQAGYELQEVQTYATVSHPDLAQQLLLHRPSLANPQHWVVFFSPSGVNYIQPHLPFDLHQVKIASIGPTTTAHLNQLGYPVHATANRPDAQHLLQAIHSHDQFSSL</sequence>